<name>A0ABP2GJY0_ACIRA</name>
<evidence type="ECO:0000313" key="4">
    <source>
        <dbReference type="Proteomes" id="UP000018419"/>
    </source>
</evidence>
<keyword evidence="4" id="KW-1185">Reference proteome</keyword>
<dbReference type="EMBL" id="ACVR01000072">
    <property type="protein sequence ID" value="EET81301.1"/>
    <property type="molecule type" value="Genomic_DNA"/>
</dbReference>
<feature type="transmembrane region" description="Helical" evidence="2">
    <location>
        <begin position="406"/>
        <end position="430"/>
    </location>
</feature>
<evidence type="ECO:0000256" key="1">
    <source>
        <dbReference type="SAM" id="MobiDB-lite"/>
    </source>
</evidence>
<protein>
    <submittedName>
        <fullName evidence="3">Uncharacterized protein</fullName>
    </submittedName>
</protein>
<dbReference type="RefSeq" id="WP_005016279.1">
    <property type="nucleotide sequence ID" value="NZ_ACVR01000072.1"/>
</dbReference>
<feature type="region of interest" description="Disordered" evidence="1">
    <location>
        <begin position="965"/>
        <end position="991"/>
    </location>
</feature>
<sequence length="1031" mass="110464">MSSDPLARVRILLEGDSASFEQSVRNADESAESHFDSIKSNAAMMGTAIAASATAAAFGLITMAKDSALAVIETEKLAQMAGVTASEMSVLQFAGQKIGMEFDRTGDVVMDFNERIADARLGNTDAANAFDALNVKIVDSKGNLRDAVSVMADVADRFSEMEDGATKNLIATRLGGDAFREFIPFLNQGAQGLSEARQEAERLGFTLKDEAVSAAHNFNDALNVTHITTQAFKNRLLTELMPSVTGVIQEFNALAVQSNTLDNFISGVSGSLEWLARNLDLVSDAAMVGGIVIATTRIRALTVATYEGVKASFDKAAADARATAAEVARTGSLLRIARAQAGAAAADLAAARAAVASATTTSQQTSAAVRLAEAKLADATATRVATAAENAHTAAKTAGRMSVMGLLGVLTGPVGLAVTVGTVAAGYLLMRNNSESARGAVERMTGSVREQVAELKKLNLARRQAALEHAQLTIQETKANLEAASKERQDTFGYRTRGTRTRGNVDLFDYGFATSADKAAELDAKLKAGQITRDRFYTEVRNLPGLTAKGKQAVDEYYNAYDDGIGSMQNAYTTIKAVNQLKEESGAKSAAVASRVTSTLNALDNAETKSAKKVKEKAEKVDSLTSSYNSQIASLNEQIALVGQTGDLAKISYDLQYGSLSRLNTEQKQRIMLLAQELDIRKNQQAYQDHLKALDQEIAQLRILDPIARQLKDLEQKKYADMLPAQQQVLLSKENEILVMQEYRSLAEGMKNPELAAYDQLVDSIRIVNKAYATGIIDAQKWNEQNATLLMQSTNLGDFSYEAPSTEDERIAKAATDLEIAYLREKEIRQTLKDETFLSEQQFRLSLLALDQHYYDQKRQIEAASEAQTQAKTKKDRATMVGFYQQGLDAIANSNSKHAKKAKEVQKAMALYQIGKDTYAAAIASYKALAGIPIVGPALGFAAAAAAVAFGAAQAKAVMSDSDSTAAVGSASTPSTSVTPNAEQPSLPTQTTTIQIPSDTLFTGRQMIDLLNEAISDGKRLNADAISFIGT</sequence>
<gene>
    <name evidence="3" type="ORF">ACIRA0001_0082</name>
</gene>
<accession>A0ABP2GJY0</accession>
<keyword evidence="2" id="KW-0812">Transmembrane</keyword>
<evidence type="ECO:0000256" key="2">
    <source>
        <dbReference type="SAM" id="Phobius"/>
    </source>
</evidence>
<reference evidence="3 4" key="1">
    <citation type="submission" date="2009-07" db="EMBL/GenBank/DDBJ databases">
        <authorList>
            <person name="Madupu R."/>
            <person name="Durkin A.S."/>
            <person name="Torralba M."/>
            <person name="Methe B."/>
            <person name="Sutton G.G."/>
            <person name="Strausberg R.L."/>
            <person name="Nelson K.E."/>
        </authorList>
    </citation>
    <scope>NUCLEOTIDE SEQUENCE [LARGE SCALE GENOMIC DNA]</scope>
    <source>
        <strain evidence="3 4">SK82</strain>
    </source>
</reference>
<evidence type="ECO:0000313" key="3">
    <source>
        <dbReference type="EMBL" id="EET81301.1"/>
    </source>
</evidence>
<proteinExistence type="predicted"/>
<organism evidence="3 4">
    <name type="scientific">Acinetobacter radioresistens SK82</name>
    <dbReference type="NCBI Taxonomy" id="596318"/>
    <lineage>
        <taxon>Bacteria</taxon>
        <taxon>Pseudomonadati</taxon>
        <taxon>Pseudomonadota</taxon>
        <taxon>Gammaproteobacteria</taxon>
        <taxon>Moraxellales</taxon>
        <taxon>Moraxellaceae</taxon>
        <taxon>Acinetobacter</taxon>
    </lineage>
</organism>
<keyword evidence="2" id="KW-1133">Transmembrane helix</keyword>
<dbReference type="Proteomes" id="UP000018419">
    <property type="component" value="Unassembled WGS sequence"/>
</dbReference>
<feature type="transmembrane region" description="Helical" evidence="2">
    <location>
        <begin position="42"/>
        <end position="61"/>
    </location>
</feature>
<keyword evidence="2" id="KW-0472">Membrane</keyword>
<comment type="caution">
    <text evidence="3">The sequence shown here is derived from an EMBL/GenBank/DDBJ whole genome shotgun (WGS) entry which is preliminary data.</text>
</comment>